<dbReference type="STRING" id="544712.C6HI56"/>
<evidence type="ECO:0000256" key="1">
    <source>
        <dbReference type="SAM" id="SignalP"/>
    </source>
</evidence>
<dbReference type="InterPro" id="IPR052738">
    <property type="entry name" value="ABC-Tungstate_binding"/>
</dbReference>
<gene>
    <name evidence="3" type="ORF">HCDG_06206</name>
</gene>
<feature type="signal peptide" evidence="1">
    <location>
        <begin position="1"/>
        <end position="24"/>
    </location>
</feature>
<dbReference type="InterPro" id="IPR024370">
    <property type="entry name" value="PBP_domain"/>
</dbReference>
<dbReference type="Pfam" id="PF12849">
    <property type="entry name" value="PBP_like_2"/>
    <property type="match status" value="1"/>
</dbReference>
<accession>C6HI56</accession>
<protein>
    <recommendedName>
        <fullName evidence="2">PBP domain-containing protein</fullName>
    </recommendedName>
</protein>
<dbReference type="PANTHER" id="PTHR37945">
    <property type="entry name" value="EXTRACELLULAR TUNGSTATE BINDING PROTEIN"/>
    <property type="match status" value="1"/>
</dbReference>
<evidence type="ECO:0000259" key="2">
    <source>
        <dbReference type="Pfam" id="PF12849"/>
    </source>
</evidence>
<dbReference type="Proteomes" id="UP000002624">
    <property type="component" value="Unassembled WGS sequence"/>
</dbReference>
<dbReference type="OMA" id="EVMYNDF"/>
<feature type="domain" description="PBP" evidence="2">
    <location>
        <begin position="39"/>
        <end position="292"/>
    </location>
</feature>
<dbReference type="PANTHER" id="PTHR37945:SF1">
    <property type="entry name" value="EXTRACELLULAR TUNGSTATE BINDING PROTEIN"/>
    <property type="match status" value="1"/>
</dbReference>
<dbReference type="eggNOG" id="ENOG502RB9A">
    <property type="taxonomic scope" value="Eukaryota"/>
</dbReference>
<organism evidence="3 4">
    <name type="scientific">Ajellomyces capsulatus (strain H143)</name>
    <name type="common">Darling's disease fungus</name>
    <name type="synonym">Histoplasma capsulatum</name>
    <dbReference type="NCBI Taxonomy" id="544712"/>
    <lineage>
        <taxon>Eukaryota</taxon>
        <taxon>Fungi</taxon>
        <taxon>Dikarya</taxon>
        <taxon>Ascomycota</taxon>
        <taxon>Pezizomycotina</taxon>
        <taxon>Eurotiomycetes</taxon>
        <taxon>Eurotiomycetidae</taxon>
        <taxon>Onygenales</taxon>
        <taxon>Ajellomycetaceae</taxon>
        <taxon>Histoplasma</taxon>
    </lineage>
</organism>
<dbReference type="OrthoDB" id="10260248at2759"/>
<proteinExistence type="predicted"/>
<dbReference type="EMBL" id="GG692428">
    <property type="protein sequence ID" value="EER39984.1"/>
    <property type="molecule type" value="Genomic_DNA"/>
</dbReference>
<evidence type="ECO:0000313" key="3">
    <source>
        <dbReference type="EMBL" id="EER39984.1"/>
    </source>
</evidence>
<reference evidence="4" key="1">
    <citation type="submission" date="2009-05" db="EMBL/GenBank/DDBJ databases">
        <title>The genome sequence of Ajellomyces capsulatus strain H143.</title>
        <authorList>
            <person name="Champion M."/>
            <person name="Cuomo C.A."/>
            <person name="Ma L.-J."/>
            <person name="Henn M.R."/>
            <person name="Sil A."/>
            <person name="Goldman B."/>
            <person name="Young S.K."/>
            <person name="Kodira C.D."/>
            <person name="Zeng Q."/>
            <person name="Koehrsen M."/>
            <person name="Alvarado L."/>
            <person name="Berlin A.M."/>
            <person name="Borenstein D."/>
            <person name="Chen Z."/>
            <person name="Engels R."/>
            <person name="Freedman E."/>
            <person name="Gellesch M."/>
            <person name="Goldberg J."/>
            <person name="Griggs A."/>
            <person name="Gujja S."/>
            <person name="Heiman D.I."/>
            <person name="Hepburn T.A."/>
            <person name="Howarth C."/>
            <person name="Jen D."/>
            <person name="Larson L."/>
            <person name="Lewis B."/>
            <person name="Mehta T."/>
            <person name="Park D."/>
            <person name="Pearson M."/>
            <person name="Roberts A."/>
            <person name="Saif S."/>
            <person name="Shea T.D."/>
            <person name="Shenoy N."/>
            <person name="Sisk P."/>
            <person name="Stolte C."/>
            <person name="Sykes S."/>
            <person name="Walk T."/>
            <person name="White J."/>
            <person name="Yandava C."/>
            <person name="Klein B."/>
            <person name="McEwen J.G."/>
            <person name="Puccia R."/>
            <person name="Goldman G.H."/>
            <person name="Felipe M.S."/>
            <person name="Nino-Vega G."/>
            <person name="San-Blas G."/>
            <person name="Taylor J.W."/>
            <person name="Mendoza L."/>
            <person name="Galagan J.E."/>
            <person name="Nusbaum C."/>
            <person name="Birren B.W."/>
        </authorList>
    </citation>
    <scope>NUCLEOTIDE SEQUENCE [LARGE SCALE GENOMIC DNA]</scope>
    <source>
        <strain evidence="4">H143</strain>
    </source>
</reference>
<name>C6HI56_AJECH</name>
<keyword evidence="1" id="KW-0732">Signal</keyword>
<sequence length="314" mass="34679">MMRSLVKTLALACLLQFATTGAHAADLEEVYDAGYHGNDTVALRIANGGAGQSGLIRELADAFIKFRVDHGAEPFRVAWVKSDTTESINNLQSGAADVAFTYSPVAEDLAIEEGIALRPSYYAWRDHFMLIGPRSNPAKLNKKDKILKMISDIYKAAERGTTEPPTRFLTRFDKSATNIKDSSLFIGIGQYNQIKLKILKKVPWATSAAKWYHQYIAYPIQALHAASMLEEYTITDRGTFLSVSQEVRDNIVIYKEGSDHADDPLLNPAHLLIGAQAQDLQLAKEFAKWVVGSRGQKVILAFKKGGKQLYTGAP</sequence>
<dbReference type="HOGENOM" id="CLU_058099_0_0_1"/>
<dbReference type="VEuPathDB" id="FungiDB:HCDG_06206"/>
<dbReference type="AlphaFoldDB" id="C6HI56"/>
<dbReference type="SUPFAM" id="SSF53850">
    <property type="entry name" value="Periplasmic binding protein-like II"/>
    <property type="match status" value="1"/>
</dbReference>
<dbReference type="Gene3D" id="3.40.190.10">
    <property type="entry name" value="Periplasmic binding protein-like II"/>
    <property type="match status" value="2"/>
</dbReference>
<evidence type="ECO:0000313" key="4">
    <source>
        <dbReference type="Proteomes" id="UP000002624"/>
    </source>
</evidence>
<feature type="chain" id="PRO_5002966074" description="PBP domain-containing protein" evidence="1">
    <location>
        <begin position="25"/>
        <end position="314"/>
    </location>
</feature>